<sequence>MFRQRPQTLAPLVGGGGGGSGGSGVVVAVVKVVWHWNGAGVVHASRCDGRRDAVWWAVRGSGAGEGWGHCWLEWKRLAGFEWRSTRWIDFHVKRQVKGLLVSSSSSSSSLFRPWKLSVECWAASASTPSTASTAWPVRPGRAEARPREFLPPVKNRYLKHKRLLNTCQ</sequence>
<reference evidence="1 2" key="1">
    <citation type="submission" date="2019-05" db="EMBL/GenBank/DDBJ databases">
        <title>Another draft genome of Portunus trituberculatus and its Hox gene families provides insights of decapod evolution.</title>
        <authorList>
            <person name="Jeong J.-H."/>
            <person name="Song I."/>
            <person name="Kim S."/>
            <person name="Choi T."/>
            <person name="Kim D."/>
            <person name="Ryu S."/>
            <person name="Kim W."/>
        </authorList>
    </citation>
    <scope>NUCLEOTIDE SEQUENCE [LARGE SCALE GENOMIC DNA]</scope>
    <source>
        <tissue evidence="1">Muscle</tissue>
    </source>
</reference>
<accession>A0A5B7G7B4</accession>
<dbReference type="Proteomes" id="UP000324222">
    <property type="component" value="Unassembled WGS sequence"/>
</dbReference>
<gene>
    <name evidence="1" type="ORF">E2C01_046871</name>
</gene>
<name>A0A5B7G7B4_PORTR</name>
<evidence type="ECO:0000313" key="2">
    <source>
        <dbReference type="Proteomes" id="UP000324222"/>
    </source>
</evidence>
<keyword evidence="2" id="KW-1185">Reference proteome</keyword>
<organism evidence="1 2">
    <name type="scientific">Portunus trituberculatus</name>
    <name type="common">Swimming crab</name>
    <name type="synonym">Neptunus trituberculatus</name>
    <dbReference type="NCBI Taxonomy" id="210409"/>
    <lineage>
        <taxon>Eukaryota</taxon>
        <taxon>Metazoa</taxon>
        <taxon>Ecdysozoa</taxon>
        <taxon>Arthropoda</taxon>
        <taxon>Crustacea</taxon>
        <taxon>Multicrustacea</taxon>
        <taxon>Malacostraca</taxon>
        <taxon>Eumalacostraca</taxon>
        <taxon>Eucarida</taxon>
        <taxon>Decapoda</taxon>
        <taxon>Pleocyemata</taxon>
        <taxon>Brachyura</taxon>
        <taxon>Eubrachyura</taxon>
        <taxon>Portunoidea</taxon>
        <taxon>Portunidae</taxon>
        <taxon>Portuninae</taxon>
        <taxon>Portunus</taxon>
    </lineage>
</organism>
<dbReference type="AlphaFoldDB" id="A0A5B7G7B4"/>
<comment type="caution">
    <text evidence="1">The sequence shown here is derived from an EMBL/GenBank/DDBJ whole genome shotgun (WGS) entry which is preliminary data.</text>
</comment>
<protein>
    <submittedName>
        <fullName evidence="1">Uncharacterized protein</fullName>
    </submittedName>
</protein>
<evidence type="ECO:0000313" key="1">
    <source>
        <dbReference type="EMBL" id="MPC52988.1"/>
    </source>
</evidence>
<dbReference type="EMBL" id="VSRR010011309">
    <property type="protein sequence ID" value="MPC52988.1"/>
    <property type="molecule type" value="Genomic_DNA"/>
</dbReference>
<proteinExistence type="predicted"/>